<dbReference type="Gene3D" id="3.40.50.1820">
    <property type="entry name" value="alpha/beta hydrolase"/>
    <property type="match status" value="1"/>
</dbReference>
<organism evidence="7 8">
    <name type="scientific">Diaporthe eres</name>
    <name type="common">Phomopsis oblonga</name>
    <dbReference type="NCBI Taxonomy" id="83184"/>
    <lineage>
        <taxon>Eukaryota</taxon>
        <taxon>Fungi</taxon>
        <taxon>Dikarya</taxon>
        <taxon>Ascomycota</taxon>
        <taxon>Pezizomycotina</taxon>
        <taxon>Sordariomycetes</taxon>
        <taxon>Sordariomycetidae</taxon>
        <taxon>Diaporthales</taxon>
        <taxon>Diaporthaceae</taxon>
        <taxon>Diaporthe</taxon>
        <taxon>Diaporthe eres species complex</taxon>
    </lineage>
</organism>
<dbReference type="Pfam" id="PF03403">
    <property type="entry name" value="PAF-AH_p_II"/>
    <property type="match status" value="1"/>
</dbReference>
<keyword evidence="6" id="KW-0732">Signal</keyword>
<evidence type="ECO:0000256" key="4">
    <source>
        <dbReference type="ARBA" id="ARBA00023098"/>
    </source>
</evidence>
<sequence length="656" mass="73864">MQHFLLVRSALLPVIMSPIIRATTATLAGILNTFSTLSGGSNGSAVTDFNNKSINILPSLPGLYKVGVAPLSIDDYVHHNLPLCDVSNDKIPDAACHHPRKIMTSLFYPACPPSDNQKKPVLLDEQHFAPVFTPSVLGNISHSVARGPTALHNLMSQAVHQAPSCKGQYPMVIFAPTAGGQRQAYTQAASELASLGHVVLTVDYPYLSGAVEDQSDGTVQLSTFGDWIKLDEAFLIQTNDLQFVYNLLVNEEQPLSGLPFWNNDTTVQIDACIFGHGTGGKVARVMVETHMIKCGGPLEGILTLPAPFNEEQTAANSEPAVSNTRPSVHPSASYRIPQIKSLDLSPPTLHGVIQLLKHFKDTALNTLGLLFCSAEGTYGAPNPWKRAPVQKRSVGDDPWYYPKKPYYKDPCEDYGYEDDKDKYGSGCYDGDWDRDYDDHYEDGYDDCYDPCEDYDPCNRYDGPYKPSKPFPPPGIFPPNITWPPYGDGKIPDYNRPWDDHWDDYRNGGGDYGRKYGHKDCDHYGGGYDDGYEGDYDDYYHCDHRPAHYREWDKKHHCHGHVDDHDDDYYDHDDDDYDDDYEGHDEDDYNEGDYDEDEDDYDEGDYDEGDYDEGDYDEGDGDCHKKHHHHGQVDDYDDKYEGDDHGYVDDWDNEDRV</sequence>
<feature type="compositionally biased region" description="Acidic residues" evidence="5">
    <location>
        <begin position="564"/>
        <end position="619"/>
    </location>
</feature>
<evidence type="ECO:0000256" key="3">
    <source>
        <dbReference type="ARBA" id="ARBA00022963"/>
    </source>
</evidence>
<dbReference type="SUPFAM" id="SSF53474">
    <property type="entry name" value="alpha/beta-Hydrolases"/>
    <property type="match status" value="1"/>
</dbReference>
<keyword evidence="8" id="KW-1185">Reference proteome</keyword>
<accession>A0ABR1PGT9</accession>
<keyword evidence="3" id="KW-0442">Lipid degradation</keyword>
<feature type="signal peptide" evidence="6">
    <location>
        <begin position="1"/>
        <end position="22"/>
    </location>
</feature>
<name>A0ABR1PGT9_DIAER</name>
<comment type="caution">
    <text evidence="7">The sequence shown here is derived from an EMBL/GenBank/DDBJ whole genome shotgun (WGS) entry which is preliminary data.</text>
</comment>
<proteinExistence type="predicted"/>
<evidence type="ECO:0000256" key="6">
    <source>
        <dbReference type="SAM" id="SignalP"/>
    </source>
</evidence>
<evidence type="ECO:0000313" key="7">
    <source>
        <dbReference type="EMBL" id="KAK7736435.1"/>
    </source>
</evidence>
<feature type="compositionally biased region" description="Basic and acidic residues" evidence="5">
    <location>
        <begin position="641"/>
        <end position="656"/>
    </location>
</feature>
<keyword evidence="2" id="KW-0378">Hydrolase</keyword>
<gene>
    <name evidence="7" type="ORF">SLS63_003413</name>
</gene>
<evidence type="ECO:0000256" key="5">
    <source>
        <dbReference type="SAM" id="MobiDB-lite"/>
    </source>
</evidence>
<dbReference type="EMBL" id="JAKNSF020000010">
    <property type="protein sequence ID" value="KAK7736435.1"/>
    <property type="molecule type" value="Genomic_DNA"/>
</dbReference>
<feature type="region of interest" description="Disordered" evidence="5">
    <location>
        <begin position="562"/>
        <end position="656"/>
    </location>
</feature>
<dbReference type="InterPro" id="IPR029058">
    <property type="entry name" value="AB_hydrolase_fold"/>
</dbReference>
<dbReference type="Proteomes" id="UP001430848">
    <property type="component" value="Unassembled WGS sequence"/>
</dbReference>
<feature type="chain" id="PRO_5045556903" description="1-alkyl-2-acetylglycerophosphocholine esterase" evidence="6">
    <location>
        <begin position="23"/>
        <end position="656"/>
    </location>
</feature>
<protein>
    <recommendedName>
        <fullName evidence="1">1-alkyl-2-acetylglycerophosphocholine esterase</fullName>
        <ecNumber evidence="1">3.1.1.47</ecNumber>
    </recommendedName>
</protein>
<reference evidence="7 8" key="1">
    <citation type="submission" date="2024-02" db="EMBL/GenBank/DDBJ databases">
        <title>De novo assembly and annotation of 12 fungi associated with fruit tree decline syndrome in Ontario, Canada.</title>
        <authorList>
            <person name="Sulman M."/>
            <person name="Ellouze W."/>
            <person name="Ilyukhin E."/>
        </authorList>
    </citation>
    <scope>NUCLEOTIDE SEQUENCE [LARGE SCALE GENOMIC DNA]</scope>
    <source>
        <strain evidence="7 8">M169</strain>
    </source>
</reference>
<evidence type="ECO:0000256" key="1">
    <source>
        <dbReference type="ARBA" id="ARBA00013201"/>
    </source>
</evidence>
<keyword evidence="4" id="KW-0443">Lipid metabolism</keyword>
<evidence type="ECO:0000313" key="8">
    <source>
        <dbReference type="Proteomes" id="UP001430848"/>
    </source>
</evidence>
<dbReference type="EC" id="3.1.1.47" evidence="1"/>
<dbReference type="PANTHER" id="PTHR10272">
    <property type="entry name" value="PLATELET-ACTIVATING FACTOR ACETYLHYDROLASE"/>
    <property type="match status" value="1"/>
</dbReference>
<dbReference type="PANTHER" id="PTHR10272:SF14">
    <property type="entry name" value="PAF ACETYLHYDROLASE FAMILY PROTEIN"/>
    <property type="match status" value="1"/>
</dbReference>
<evidence type="ECO:0000256" key="2">
    <source>
        <dbReference type="ARBA" id="ARBA00022801"/>
    </source>
</evidence>